<dbReference type="GO" id="GO:0003676">
    <property type="term" value="F:nucleic acid binding"/>
    <property type="evidence" value="ECO:0007669"/>
    <property type="project" value="InterPro"/>
</dbReference>
<feature type="domain" description="DEAD/DEAH-box helicase" evidence="1">
    <location>
        <begin position="56"/>
        <end position="105"/>
    </location>
</feature>
<dbReference type="PANTHER" id="PTHR47961:SF6">
    <property type="entry name" value="DNA-DIRECTED DNA POLYMERASE"/>
    <property type="match status" value="1"/>
</dbReference>
<evidence type="ECO:0000259" key="1">
    <source>
        <dbReference type="Pfam" id="PF00270"/>
    </source>
</evidence>
<organism evidence="2 3">
    <name type="scientific">Schistosoma mattheei</name>
    <dbReference type="NCBI Taxonomy" id="31246"/>
    <lineage>
        <taxon>Eukaryota</taxon>
        <taxon>Metazoa</taxon>
        <taxon>Spiralia</taxon>
        <taxon>Lophotrochozoa</taxon>
        <taxon>Platyhelminthes</taxon>
        <taxon>Trematoda</taxon>
        <taxon>Digenea</taxon>
        <taxon>Strigeidida</taxon>
        <taxon>Schistosomatoidea</taxon>
        <taxon>Schistosomatidae</taxon>
        <taxon>Schistosoma</taxon>
    </lineage>
</organism>
<dbReference type="Gene3D" id="3.40.50.300">
    <property type="entry name" value="P-loop containing nucleotide triphosphate hydrolases"/>
    <property type="match status" value="1"/>
</dbReference>
<keyword evidence="3" id="KW-1185">Reference proteome</keyword>
<evidence type="ECO:0000313" key="2">
    <source>
        <dbReference type="EMBL" id="VDP63866.1"/>
    </source>
</evidence>
<sequence length="127" mass="14489">MEIKVGSPIRIEDAFYVPEELYRQYKEMNISSIFSWQAECLNLPGVLGKPCGFTNISDGHKNLVYSAPTSAGKTLVAEIIVLKRILESALKAFIILPYVSVSREKMIYLQVSLWFPSFYCDFYVFDS</sequence>
<dbReference type="InterPro" id="IPR011545">
    <property type="entry name" value="DEAD/DEAH_box_helicase_dom"/>
</dbReference>
<dbReference type="AlphaFoldDB" id="A0A183PGU3"/>
<dbReference type="EMBL" id="UZAL01033674">
    <property type="protein sequence ID" value="VDP63866.1"/>
    <property type="molecule type" value="Genomic_DNA"/>
</dbReference>
<name>A0A183PGU3_9TREM</name>
<reference evidence="2 3" key="1">
    <citation type="submission" date="2018-11" db="EMBL/GenBank/DDBJ databases">
        <authorList>
            <consortium name="Pathogen Informatics"/>
        </authorList>
    </citation>
    <scope>NUCLEOTIDE SEQUENCE [LARGE SCALE GENOMIC DNA]</scope>
    <source>
        <strain>Denwood</strain>
        <strain evidence="3">Zambia</strain>
    </source>
</reference>
<dbReference type="PANTHER" id="PTHR47961">
    <property type="entry name" value="DNA POLYMERASE THETA, PUTATIVE (AFU_ORTHOLOGUE AFUA_1G05260)-RELATED"/>
    <property type="match status" value="1"/>
</dbReference>
<dbReference type="Proteomes" id="UP000269396">
    <property type="component" value="Unassembled WGS sequence"/>
</dbReference>
<dbReference type="SUPFAM" id="SSF52540">
    <property type="entry name" value="P-loop containing nucleoside triphosphate hydrolases"/>
    <property type="match status" value="1"/>
</dbReference>
<accession>A0A183PGU3</accession>
<dbReference type="InterPro" id="IPR050474">
    <property type="entry name" value="Hel308_SKI2-like"/>
</dbReference>
<dbReference type="STRING" id="31246.A0A183PGU3"/>
<proteinExistence type="predicted"/>
<gene>
    <name evidence="2" type="ORF">SMTD_LOCUS13579</name>
</gene>
<evidence type="ECO:0000313" key="3">
    <source>
        <dbReference type="Proteomes" id="UP000269396"/>
    </source>
</evidence>
<dbReference type="GO" id="GO:0005524">
    <property type="term" value="F:ATP binding"/>
    <property type="evidence" value="ECO:0007669"/>
    <property type="project" value="InterPro"/>
</dbReference>
<dbReference type="Pfam" id="PF00270">
    <property type="entry name" value="DEAD"/>
    <property type="match status" value="1"/>
</dbReference>
<protein>
    <recommendedName>
        <fullName evidence="1">DEAD/DEAH-box helicase domain-containing protein</fullName>
    </recommendedName>
</protein>
<dbReference type="InterPro" id="IPR027417">
    <property type="entry name" value="P-loop_NTPase"/>
</dbReference>